<comment type="caution">
    <text evidence="3">The sequence shown here is derived from an EMBL/GenBank/DDBJ whole genome shotgun (WGS) entry which is preliminary data.</text>
</comment>
<dbReference type="SMART" id="SM00558">
    <property type="entry name" value="JmjC"/>
    <property type="match status" value="1"/>
</dbReference>
<gene>
    <name evidence="3" type="ORF">KP509_16G066700</name>
</gene>
<dbReference type="AlphaFoldDB" id="A0A8T2T2V1"/>
<dbReference type="OMA" id="MVQKSPF"/>
<dbReference type="PANTHER" id="PTHR12461">
    <property type="entry name" value="HYPOXIA-INDUCIBLE FACTOR 1 ALPHA INHIBITOR-RELATED"/>
    <property type="match status" value="1"/>
</dbReference>
<comment type="similarity">
    <text evidence="1">Belongs to the JARID1 histone demethylase family.</text>
</comment>
<sequence>MRMDEYRVEILREQPSAQEFASEVEARNIPVVYQALIKNWPASLKWSPEPGSFDYLKIIAGGERVQAMLTASGNTFYGDIRSHERVELKFGDYLDYASQIYAEALTEVKEQGCSDVESQSKGQRTHLYLAQVPMFSKDEGTSPLRALMADIIMPSFLNPTSVANINFWMTARESKSSTHYDPYHNILCVVVGQKKVRLWPPNMTPYLYPYPIYGEASNHSSVDFMRPYEMKHPLFKHALDSCQVVTLCAGDALFIPEGWYHQVDSHSFTMAVNIWWPSVVALNLDSHMSGYYLRRIVSSLLDSEKRRLVKKGMSGQSVDEVNFIAGSTELPSSITASASESKNKEMADSGQLKESGRKHAFEALSSIQKQCLYHLVQVCKPDMEAEQNPDSEVKTSKDIGRESVSNAERIVECFKPHPHLMPLQREDSVACAFRILDPLDLKQVLLVMVDYFPRTLELLICKQLSPIAAEVLTKKFEEMDLHLSDAEQSDFYKAFYGVFEDPKVAMSALLDGKEKLSALVLNYVLEAYLGLTLNL</sequence>
<evidence type="ECO:0000259" key="2">
    <source>
        <dbReference type="PROSITE" id="PS51184"/>
    </source>
</evidence>
<dbReference type="InterPro" id="IPR003347">
    <property type="entry name" value="JmjC_dom"/>
</dbReference>
<accession>A0A8T2T2V1</accession>
<proteinExistence type="inferred from homology"/>
<dbReference type="EMBL" id="CM035421">
    <property type="protein sequence ID" value="KAH7388262.1"/>
    <property type="molecule type" value="Genomic_DNA"/>
</dbReference>
<dbReference type="SUPFAM" id="SSF51197">
    <property type="entry name" value="Clavaminate synthase-like"/>
    <property type="match status" value="1"/>
</dbReference>
<evidence type="ECO:0000256" key="1">
    <source>
        <dbReference type="ARBA" id="ARBA00006801"/>
    </source>
</evidence>
<dbReference type="Pfam" id="PF13621">
    <property type="entry name" value="Cupin_8"/>
    <property type="match status" value="1"/>
</dbReference>
<dbReference type="OrthoDB" id="415358at2759"/>
<dbReference type="Proteomes" id="UP000825935">
    <property type="component" value="Chromosome 16"/>
</dbReference>
<name>A0A8T2T2V1_CERRI</name>
<reference evidence="3" key="1">
    <citation type="submission" date="2021-08" db="EMBL/GenBank/DDBJ databases">
        <title>WGS assembly of Ceratopteris richardii.</title>
        <authorList>
            <person name="Marchant D.B."/>
            <person name="Chen G."/>
            <person name="Jenkins J."/>
            <person name="Shu S."/>
            <person name="Leebens-Mack J."/>
            <person name="Grimwood J."/>
            <person name="Schmutz J."/>
            <person name="Soltis P."/>
            <person name="Soltis D."/>
            <person name="Chen Z.-H."/>
        </authorList>
    </citation>
    <scope>NUCLEOTIDE SEQUENCE</scope>
    <source>
        <strain evidence="3">Whitten #5841</strain>
        <tissue evidence="3">Leaf</tissue>
    </source>
</reference>
<dbReference type="Gene3D" id="2.60.120.650">
    <property type="entry name" value="Cupin"/>
    <property type="match status" value="1"/>
</dbReference>
<dbReference type="PROSITE" id="PS51184">
    <property type="entry name" value="JMJC"/>
    <property type="match status" value="1"/>
</dbReference>
<dbReference type="EMBL" id="CM035421">
    <property type="protein sequence ID" value="KAH7388263.1"/>
    <property type="molecule type" value="Genomic_DNA"/>
</dbReference>
<organism evidence="3 4">
    <name type="scientific">Ceratopteris richardii</name>
    <name type="common">Triangle waterfern</name>
    <dbReference type="NCBI Taxonomy" id="49495"/>
    <lineage>
        <taxon>Eukaryota</taxon>
        <taxon>Viridiplantae</taxon>
        <taxon>Streptophyta</taxon>
        <taxon>Embryophyta</taxon>
        <taxon>Tracheophyta</taxon>
        <taxon>Polypodiopsida</taxon>
        <taxon>Polypodiidae</taxon>
        <taxon>Polypodiales</taxon>
        <taxon>Pteridineae</taxon>
        <taxon>Pteridaceae</taxon>
        <taxon>Parkerioideae</taxon>
        <taxon>Ceratopteris</taxon>
    </lineage>
</organism>
<feature type="domain" description="JmjC" evidence="2">
    <location>
        <begin position="121"/>
        <end position="293"/>
    </location>
</feature>
<evidence type="ECO:0000313" key="4">
    <source>
        <dbReference type="Proteomes" id="UP000825935"/>
    </source>
</evidence>
<keyword evidence="4" id="KW-1185">Reference proteome</keyword>
<protein>
    <recommendedName>
        <fullName evidence="2">JmjC domain-containing protein</fullName>
    </recommendedName>
</protein>
<evidence type="ECO:0000313" key="3">
    <source>
        <dbReference type="EMBL" id="KAH7388263.1"/>
    </source>
</evidence>
<dbReference type="PANTHER" id="PTHR12461:SF102">
    <property type="entry name" value="LYSINE-SPECIFIC DEMETHYLASE JMJ31"/>
    <property type="match status" value="1"/>
</dbReference>
<dbReference type="InterPro" id="IPR041667">
    <property type="entry name" value="Cupin_8"/>
</dbReference>